<organism evidence="2 3">
    <name type="scientific">Flavobacterium swingsii</name>
    <dbReference type="NCBI Taxonomy" id="498292"/>
    <lineage>
        <taxon>Bacteria</taxon>
        <taxon>Pseudomonadati</taxon>
        <taxon>Bacteroidota</taxon>
        <taxon>Flavobacteriia</taxon>
        <taxon>Flavobacteriales</taxon>
        <taxon>Flavobacteriaceae</taxon>
        <taxon>Flavobacterium</taxon>
    </lineage>
</organism>
<keyword evidence="1" id="KW-0732">Signal</keyword>
<dbReference type="OrthoDB" id="1359955at2"/>
<dbReference type="RefSeq" id="WP_143076452.1">
    <property type="nucleotide sequence ID" value="NZ_FOJT01000001.1"/>
</dbReference>
<feature type="chain" id="PRO_5011486627" description="Calx-beta domain-containing protein" evidence="1">
    <location>
        <begin position="22"/>
        <end position="327"/>
    </location>
</feature>
<dbReference type="PROSITE" id="PS51257">
    <property type="entry name" value="PROKAR_LIPOPROTEIN"/>
    <property type="match status" value="1"/>
</dbReference>
<reference evidence="3" key="1">
    <citation type="submission" date="2016-10" db="EMBL/GenBank/DDBJ databases">
        <authorList>
            <person name="Varghese N."/>
            <person name="Submissions S."/>
        </authorList>
    </citation>
    <scope>NUCLEOTIDE SEQUENCE [LARGE SCALE GENOMIC DNA]</scope>
    <source>
        <strain evidence="3">DSM 21789</strain>
    </source>
</reference>
<dbReference type="EMBL" id="FOJT01000001">
    <property type="protein sequence ID" value="SFA75233.1"/>
    <property type="molecule type" value="Genomic_DNA"/>
</dbReference>
<keyword evidence="3" id="KW-1185">Reference proteome</keyword>
<dbReference type="Proteomes" id="UP000199604">
    <property type="component" value="Unassembled WGS sequence"/>
</dbReference>
<dbReference type="AlphaFoldDB" id="A0A1I0VGT1"/>
<accession>A0A1I0VGT1</accession>
<evidence type="ECO:0000256" key="1">
    <source>
        <dbReference type="SAM" id="SignalP"/>
    </source>
</evidence>
<dbReference type="STRING" id="498292.SAMN05660845_0373"/>
<evidence type="ECO:0000313" key="2">
    <source>
        <dbReference type="EMBL" id="SFA75233.1"/>
    </source>
</evidence>
<name>A0A1I0VGT1_9FLAO</name>
<evidence type="ECO:0000313" key="3">
    <source>
        <dbReference type="Proteomes" id="UP000199604"/>
    </source>
</evidence>
<sequence>MRNIKNLLPVLLVALAFVACDNDDETLEDVRLVKTVVTLDKTSVTATEGTEITFTLNVDSPNSSAMDYKVEIYDAGTTASFRDFSCSGDETDTAAGGFPQGRIGYIMTVPAYATSTTFTITPDIDLLKEGNEVLKLRLVSSGNGLIKVNPDSEIITINIADYVSNDVGVGLTWDKQTNLFGSIIDTPYIGTDNLAHDTSMFDFDLYIFDPSGAPLNFDGATSANPELTVLDASLPDGDYYVYFEIYTYTGFIRPKVAFNHDMKLTMSKYGVWSTTISVPMTTSDSFADYVAIITKTGNSYVVTDYVTNEVLASGKVANKKPSFTRRK</sequence>
<evidence type="ECO:0008006" key="4">
    <source>
        <dbReference type="Google" id="ProtNLM"/>
    </source>
</evidence>
<feature type="signal peptide" evidence="1">
    <location>
        <begin position="1"/>
        <end position="21"/>
    </location>
</feature>
<proteinExistence type="predicted"/>
<gene>
    <name evidence="2" type="ORF">SAMN05660845_0373</name>
</gene>
<protein>
    <recommendedName>
        <fullName evidence="4">Calx-beta domain-containing protein</fullName>
    </recommendedName>
</protein>